<proteinExistence type="predicted"/>
<sequence>MLVLARHRGPSYVGAMDSVTTSPTGAGPVLAPPARSGAPLAPTRVQVTGPLHGLRMPADCAACGTPARGTLRVEKRFRRTSDDAPSRYLFHALDVPFCDDCRGAHARELAPVDPAVLRRMRWTFVLRTTPYWIPLAVILWMIPKVLAPFARGLTRETLALRTPSGEWNWWLLMAAGVVGFFGFCLFGFLTLVNRARHDLVAPYAGAGDDTYVRRERVLLGPNAVFLGPPTSVLTAADFTDDESELFEPERRTYRFRDPVFAAQFAALNANRLWNAKAPRARWARKARKLLTIAFVVVLAVAWVVDWWMS</sequence>
<protein>
    <submittedName>
        <fullName evidence="3">Uncharacterized protein</fullName>
    </submittedName>
</protein>
<organism evidence="3 4">
    <name type="scientific">Roseisolibacter agri</name>
    <dbReference type="NCBI Taxonomy" id="2014610"/>
    <lineage>
        <taxon>Bacteria</taxon>
        <taxon>Pseudomonadati</taxon>
        <taxon>Gemmatimonadota</taxon>
        <taxon>Gemmatimonadia</taxon>
        <taxon>Gemmatimonadales</taxon>
        <taxon>Gemmatimonadaceae</taxon>
        <taxon>Roseisolibacter</taxon>
    </lineage>
</organism>
<keyword evidence="4" id="KW-1185">Reference proteome</keyword>
<dbReference type="EMBL" id="BRXS01000003">
    <property type="protein sequence ID" value="GLC25470.1"/>
    <property type="molecule type" value="Genomic_DNA"/>
</dbReference>
<feature type="transmembrane region" description="Helical" evidence="2">
    <location>
        <begin position="289"/>
        <end position="308"/>
    </location>
</feature>
<comment type="caution">
    <text evidence="3">The sequence shown here is derived from an EMBL/GenBank/DDBJ whole genome shotgun (WGS) entry which is preliminary data.</text>
</comment>
<feature type="transmembrane region" description="Helical" evidence="2">
    <location>
        <begin position="169"/>
        <end position="192"/>
    </location>
</feature>
<accession>A0AA37QFJ7</accession>
<feature type="region of interest" description="Disordered" evidence="1">
    <location>
        <begin position="15"/>
        <end position="40"/>
    </location>
</feature>
<dbReference type="AlphaFoldDB" id="A0AA37QFJ7"/>
<keyword evidence="2" id="KW-1133">Transmembrane helix</keyword>
<evidence type="ECO:0000313" key="3">
    <source>
        <dbReference type="EMBL" id="GLC25470.1"/>
    </source>
</evidence>
<gene>
    <name evidence="3" type="ORF">rosag_19830</name>
</gene>
<name>A0AA37QFJ7_9BACT</name>
<dbReference type="Proteomes" id="UP001161325">
    <property type="component" value="Unassembled WGS sequence"/>
</dbReference>
<reference evidence="3" key="1">
    <citation type="submission" date="2022-08" db="EMBL/GenBank/DDBJ databases">
        <title>Draft genome sequencing of Roseisolibacter agri AW1220.</title>
        <authorList>
            <person name="Tobiishi Y."/>
            <person name="Tonouchi A."/>
        </authorList>
    </citation>
    <scope>NUCLEOTIDE SEQUENCE</scope>
    <source>
        <strain evidence="3">AW1220</strain>
    </source>
</reference>
<feature type="transmembrane region" description="Helical" evidence="2">
    <location>
        <begin position="129"/>
        <end position="149"/>
    </location>
</feature>
<evidence type="ECO:0000313" key="4">
    <source>
        <dbReference type="Proteomes" id="UP001161325"/>
    </source>
</evidence>
<keyword evidence="2" id="KW-0472">Membrane</keyword>
<keyword evidence="2" id="KW-0812">Transmembrane</keyword>
<evidence type="ECO:0000256" key="1">
    <source>
        <dbReference type="SAM" id="MobiDB-lite"/>
    </source>
</evidence>
<evidence type="ECO:0000256" key="2">
    <source>
        <dbReference type="SAM" id="Phobius"/>
    </source>
</evidence>